<keyword evidence="7" id="KW-1185">Reference proteome</keyword>
<dbReference type="Pfam" id="PF11969">
    <property type="entry name" value="DcpS_C"/>
    <property type="match status" value="1"/>
</dbReference>
<dbReference type="GO" id="GO:0000166">
    <property type="term" value="F:nucleotide binding"/>
    <property type="evidence" value="ECO:0007669"/>
    <property type="project" value="UniProtKB-KW"/>
</dbReference>
<keyword evidence="2" id="KW-0378">Hydrolase</keyword>
<reference evidence="7" key="1">
    <citation type="journal article" date="2023" name="Commun. Biol.">
        <title>Genome analysis of Parmales, the sister group of diatoms, reveals the evolutionary specialization of diatoms from phago-mixotrophs to photoautotrophs.</title>
        <authorList>
            <person name="Ban H."/>
            <person name="Sato S."/>
            <person name="Yoshikawa S."/>
            <person name="Yamada K."/>
            <person name="Nakamura Y."/>
            <person name="Ichinomiya M."/>
            <person name="Sato N."/>
            <person name="Blanc-Mathieu R."/>
            <person name="Endo H."/>
            <person name="Kuwata A."/>
            <person name="Ogata H."/>
        </authorList>
    </citation>
    <scope>NUCLEOTIDE SEQUENCE [LARGE SCALE GENOMIC DNA]</scope>
</reference>
<name>A0A9W7L841_9STRA</name>
<evidence type="ECO:0000313" key="7">
    <source>
        <dbReference type="Proteomes" id="UP001165065"/>
    </source>
</evidence>
<evidence type="ECO:0000256" key="1">
    <source>
        <dbReference type="ARBA" id="ARBA00022741"/>
    </source>
</evidence>
<protein>
    <recommendedName>
        <fullName evidence="5">HIT domain-containing protein</fullName>
    </recommendedName>
</protein>
<dbReference type="Gene3D" id="3.30.428.10">
    <property type="entry name" value="HIT-like"/>
    <property type="match status" value="1"/>
</dbReference>
<dbReference type="SUPFAM" id="SSF54197">
    <property type="entry name" value="HIT-like"/>
    <property type="match status" value="1"/>
</dbReference>
<evidence type="ECO:0000256" key="3">
    <source>
        <dbReference type="PROSITE-ProRule" id="PRU00464"/>
    </source>
</evidence>
<dbReference type="AlphaFoldDB" id="A0A9W7L841"/>
<dbReference type="PANTHER" id="PTHR12486">
    <property type="entry name" value="APRATAXIN-RELATED"/>
    <property type="match status" value="1"/>
</dbReference>
<feature type="region of interest" description="Disordered" evidence="4">
    <location>
        <begin position="1"/>
        <end position="30"/>
    </location>
</feature>
<feature type="short sequence motif" description="Histidine triad motif" evidence="3">
    <location>
        <begin position="175"/>
        <end position="179"/>
    </location>
</feature>
<dbReference type="PROSITE" id="PS51084">
    <property type="entry name" value="HIT_2"/>
    <property type="match status" value="1"/>
</dbReference>
<keyword evidence="1" id="KW-0547">Nucleotide-binding</keyword>
<dbReference type="InterPro" id="IPR011146">
    <property type="entry name" value="HIT-like"/>
</dbReference>
<evidence type="ECO:0000256" key="2">
    <source>
        <dbReference type="ARBA" id="ARBA00022801"/>
    </source>
</evidence>
<comment type="caution">
    <text evidence="6">The sequence shown here is derived from an EMBL/GenBank/DDBJ whole genome shotgun (WGS) entry which is preliminary data.</text>
</comment>
<accession>A0A9W7L841</accession>
<dbReference type="GO" id="GO:0016787">
    <property type="term" value="F:hydrolase activity"/>
    <property type="evidence" value="ECO:0007669"/>
    <property type="project" value="UniProtKB-KW"/>
</dbReference>
<feature type="domain" description="HIT" evidence="5">
    <location>
        <begin position="59"/>
        <end position="190"/>
    </location>
</feature>
<evidence type="ECO:0000313" key="6">
    <source>
        <dbReference type="EMBL" id="GMI39716.1"/>
    </source>
</evidence>
<proteinExistence type="predicted"/>
<dbReference type="OrthoDB" id="1915375at2759"/>
<evidence type="ECO:0000259" key="5">
    <source>
        <dbReference type="PROSITE" id="PS51084"/>
    </source>
</evidence>
<dbReference type="InterPro" id="IPR036265">
    <property type="entry name" value="HIT-like_sf"/>
</dbReference>
<organism evidence="6 7">
    <name type="scientific">Triparma columacea</name>
    <dbReference type="NCBI Taxonomy" id="722753"/>
    <lineage>
        <taxon>Eukaryota</taxon>
        <taxon>Sar</taxon>
        <taxon>Stramenopiles</taxon>
        <taxon>Ochrophyta</taxon>
        <taxon>Bolidophyceae</taxon>
        <taxon>Parmales</taxon>
        <taxon>Triparmaceae</taxon>
        <taxon>Triparma</taxon>
    </lineage>
</organism>
<feature type="compositionally biased region" description="Polar residues" evidence="4">
    <location>
        <begin position="15"/>
        <end position="30"/>
    </location>
</feature>
<sequence>MGSKLSSPEPPARSNPATTPSPKSLSPRIQQKTFKRKGITYSVEEGETKIISSLFQEIAYGRTPPSGSPSKILHEDSECVIFAALKGVSQTHLLVVPKRIIGSWIDLVKEEVGEEVAAGTSSTAPTLKGRKLLEHMVASANTFVSKDPTSPFHISNPKANLQAGFHTPPYNSIDHLHLHIIDRSKYIPSWKNYAKFPTILPVPWFMPLQSVFKRMR</sequence>
<gene>
    <name evidence="6" type="ORF">TrCOL_g3303</name>
</gene>
<dbReference type="PANTHER" id="PTHR12486:SF5">
    <property type="entry name" value="ADENOSINE 5'-MONOPHOSPHORAMIDASE HINT3"/>
    <property type="match status" value="1"/>
</dbReference>
<evidence type="ECO:0000256" key="4">
    <source>
        <dbReference type="SAM" id="MobiDB-lite"/>
    </source>
</evidence>
<dbReference type="Proteomes" id="UP001165065">
    <property type="component" value="Unassembled WGS sequence"/>
</dbReference>
<dbReference type="EMBL" id="BRYA01000109">
    <property type="protein sequence ID" value="GMI39716.1"/>
    <property type="molecule type" value="Genomic_DNA"/>
</dbReference>